<gene>
    <name evidence="1" type="ORF">SAMN02745176_01181</name>
</gene>
<keyword evidence="2" id="KW-1185">Reference proteome</keyword>
<organism evidence="1 2">
    <name type="scientific">Lutispora thermophila DSM 19022</name>
    <dbReference type="NCBI Taxonomy" id="1122184"/>
    <lineage>
        <taxon>Bacteria</taxon>
        <taxon>Bacillati</taxon>
        <taxon>Bacillota</taxon>
        <taxon>Clostridia</taxon>
        <taxon>Lutisporales</taxon>
        <taxon>Lutisporaceae</taxon>
        <taxon>Lutispora</taxon>
    </lineage>
</organism>
<evidence type="ECO:0000313" key="2">
    <source>
        <dbReference type="Proteomes" id="UP000184442"/>
    </source>
</evidence>
<reference evidence="1 2" key="1">
    <citation type="submission" date="2016-11" db="EMBL/GenBank/DDBJ databases">
        <authorList>
            <person name="Jaros S."/>
            <person name="Januszkiewicz K."/>
            <person name="Wedrychowicz H."/>
        </authorList>
    </citation>
    <scope>NUCLEOTIDE SEQUENCE [LARGE SCALE GENOMIC DNA]</scope>
    <source>
        <strain evidence="1 2">DSM 19022</strain>
    </source>
</reference>
<dbReference type="EMBL" id="FQZS01000007">
    <property type="protein sequence ID" value="SHI74291.1"/>
    <property type="molecule type" value="Genomic_DNA"/>
</dbReference>
<protein>
    <submittedName>
        <fullName evidence="1">Uncharacterized protein</fullName>
    </submittedName>
</protein>
<evidence type="ECO:0000313" key="1">
    <source>
        <dbReference type="EMBL" id="SHI74291.1"/>
    </source>
</evidence>
<name>A0A1M6DMD2_9FIRM</name>
<accession>A0A1M6DMD2</accession>
<proteinExistence type="predicted"/>
<dbReference type="STRING" id="1122184.SAMN02745176_01181"/>
<dbReference type="AlphaFoldDB" id="A0A1M6DMD2"/>
<sequence length="95" mass="11115">MGEDGFRVNLKARDNYIEQIFDNQNLYSNSNVYRITSEYIQRLQGIIKDCNKNSWDRGELFDIICDGVKAYLNNERSAEEAAKIIQNKAELYLNE</sequence>
<dbReference type="Proteomes" id="UP000184442">
    <property type="component" value="Unassembled WGS sequence"/>
</dbReference>